<feature type="domain" description="Alkaline phosphatase-like protein PglZ C-terminal" evidence="2">
    <location>
        <begin position="798"/>
        <end position="895"/>
    </location>
</feature>
<evidence type="ECO:0000313" key="3">
    <source>
        <dbReference type="EMBL" id="MCK9795948.1"/>
    </source>
</evidence>
<comment type="caution">
    <text evidence="3">The sequence shown here is derived from an EMBL/GenBank/DDBJ whole genome shotgun (WGS) entry which is preliminary data.</text>
</comment>
<dbReference type="Pfam" id="PF25862">
    <property type="entry name" value="PglZ_1st"/>
    <property type="match status" value="1"/>
</dbReference>
<feature type="domain" description="Alkaline phosphatase-like protein PglZ N-terminal" evidence="1">
    <location>
        <begin position="16"/>
        <end position="108"/>
    </location>
</feature>
<dbReference type="Pfam" id="PF08665">
    <property type="entry name" value="PglZ"/>
    <property type="match status" value="1"/>
</dbReference>
<dbReference type="InterPro" id="IPR058882">
    <property type="entry name" value="PglZ_C"/>
</dbReference>
<proteinExistence type="predicted"/>
<dbReference type="InterPro" id="IPR047992">
    <property type="entry name" value="BREX_PglZ"/>
</dbReference>
<protein>
    <submittedName>
        <fullName evidence="3">BREX-2 system phosphatase PglZ</fullName>
    </submittedName>
</protein>
<sequence>MTTAAAEAQRTVAVSEALVRSRAVELIAKGGDSRVLVLRAQPRWHGGDLTVDGHHVRVVEGISQLAILDAYAEQADDEYLVVLTDRPRADLNDTVLARAYRQQIEDPDEWASVPGLFGGAREVSRELRHLDWAATALLDHEPAGGWAPSSNLAVTAEHAIGGLLGHLLGLGRAELDGVVLLAELSNGSRAPWSGVDPELQAHLIAWAEQEYGAAAGFALRTTAAPGSLVRPLALGLAIDVLWPRSSTDLTEEQVAARTRLIERYVTGHTVTPLQAREIADATGAAVLRLSRENDPDGRLGVVLDQAEALLRDNLGWAAGAERSAILRPGFTARLRALGVALDAGVGVEEALAAVLHHRESTLAGQDLAPRMAVRLCRWLTTADGQVNGLGGDLQRQMDDGAWVDSALGVLWAGSDDPEVGAAYGRLIDRVRDRRHARDTSAAAHLSDSAVVRSLVGLLEDGPALGVEDILSAVVDPWKSQGGVLLVVLDGMSAAVAVDLASEVGRSGLVEWVPSTTRRRLAAAAALPSLTGVSRTSLFCGEITAGTSATEKAGLSTAFPGAKTFHKGELRASGGAQLSDNVAAAIADSAVPVVGVVINAIDDATHKNDTSNRPWAMSDLVPLRALLNAASIAGRTVVLTSDHGHVVERATEKLPAVIGGDARWRPAAAGTAQDGEVHVSGPRVAVNEGEAVLLWRDDARYGPARSGYHGGASLAELTVPVLVYQRSLASAAPEGWEPAPPQAPSWWNDPVVAAMPAPATLPKPAKKPRRKQAGHDDEAALFDLAPPTPSMAPEAQSLGMVDRILRSDVYADQMRLAGRAASSGLVEAVLRTLVARDGRAHQETVAAAAGIATSGITQGLAIVKRVLNVEGYDILSVDADGETLRLDLGLLQEQFGLSG</sequence>
<dbReference type="SUPFAM" id="SSF53649">
    <property type="entry name" value="Alkaline phosphatase-like"/>
    <property type="match status" value="1"/>
</dbReference>
<evidence type="ECO:0000259" key="2">
    <source>
        <dbReference type="Pfam" id="PF25863"/>
    </source>
</evidence>
<reference evidence="3 4" key="1">
    <citation type="submission" date="2022-02" db="EMBL/GenBank/DDBJ databases">
        <title>The car tank lid bacteriome: a reservoir of bacteria with potential in bioremediation of fuel.</title>
        <authorList>
            <person name="Vidal-Verdu A."/>
            <person name="Gomez-Martinez D."/>
            <person name="Latorre-Perez A."/>
            <person name="Pereto J."/>
            <person name="Porcar M."/>
        </authorList>
    </citation>
    <scope>NUCLEOTIDE SEQUENCE [LARGE SCALE GENOMIC DNA]</scope>
    <source>
        <strain evidence="3 4">4D.3</strain>
    </source>
</reference>
<dbReference type="NCBIfam" id="NF033446">
    <property type="entry name" value="BREX_PglZ_2"/>
    <property type="match status" value="1"/>
</dbReference>
<dbReference type="Proteomes" id="UP001651050">
    <property type="component" value="Unassembled WGS sequence"/>
</dbReference>
<dbReference type="InterPro" id="IPR058880">
    <property type="entry name" value="PglZ_N"/>
</dbReference>
<dbReference type="Pfam" id="PF25863">
    <property type="entry name" value="PglZ_C"/>
    <property type="match status" value="1"/>
</dbReference>
<accession>A0ABT0J938</accession>
<keyword evidence="4" id="KW-1185">Reference proteome</keyword>
<dbReference type="InterPro" id="IPR017850">
    <property type="entry name" value="Alkaline_phosphatase_core_sf"/>
</dbReference>
<gene>
    <name evidence="3" type="primary">pglZ</name>
    <name evidence="3" type="ORF">M1843_19555</name>
</gene>
<dbReference type="RefSeq" id="WP_416345805.1">
    <property type="nucleotide sequence ID" value="NZ_JALQCY010000008.1"/>
</dbReference>
<name>A0ABT0J938_9MICO</name>
<dbReference type="EMBL" id="JALQCY010000008">
    <property type="protein sequence ID" value="MCK9795948.1"/>
    <property type="molecule type" value="Genomic_DNA"/>
</dbReference>
<evidence type="ECO:0000313" key="4">
    <source>
        <dbReference type="Proteomes" id="UP001651050"/>
    </source>
</evidence>
<evidence type="ECO:0000259" key="1">
    <source>
        <dbReference type="Pfam" id="PF25862"/>
    </source>
</evidence>
<organism evidence="3 4">
    <name type="scientific">Isoptericola peretonis</name>
    <dbReference type="NCBI Taxonomy" id="2918523"/>
    <lineage>
        <taxon>Bacteria</taxon>
        <taxon>Bacillati</taxon>
        <taxon>Actinomycetota</taxon>
        <taxon>Actinomycetes</taxon>
        <taxon>Micrococcales</taxon>
        <taxon>Promicromonosporaceae</taxon>
        <taxon>Isoptericola</taxon>
    </lineage>
</organism>